<dbReference type="AlphaFoldDB" id="A0A484AYR1"/>
<comment type="caution">
    <text evidence="8">The sequence shown here is derived from an EMBL/GenBank/DDBJ whole genome shotgun (WGS) entry which is preliminary data.</text>
</comment>
<evidence type="ECO:0000259" key="7">
    <source>
        <dbReference type="PROSITE" id="PS51148"/>
    </source>
</evidence>
<dbReference type="Pfam" id="PF08517">
    <property type="entry name" value="AXH"/>
    <property type="match status" value="1"/>
</dbReference>
<dbReference type="InterPro" id="IPR036096">
    <property type="entry name" value="Ataxin_AXH_dom_sf"/>
</dbReference>
<dbReference type="GO" id="GO:0003723">
    <property type="term" value="F:RNA binding"/>
    <property type="evidence" value="ECO:0007669"/>
    <property type="project" value="InterPro"/>
</dbReference>
<reference evidence="8 9" key="1">
    <citation type="journal article" date="2019" name="J. Hered.">
        <title>An Improved Genome Assembly for Drosophila navojoa, the Basal Species in the mojavensis Cluster.</title>
        <authorList>
            <person name="Vanderlinde T."/>
            <person name="Dupim E.G."/>
            <person name="Nazario-Yepiz N.O."/>
            <person name="Carvalho A.B."/>
        </authorList>
    </citation>
    <scope>NUCLEOTIDE SEQUENCE [LARGE SCALE GENOMIC DNA]</scope>
    <source>
        <strain evidence="8">Navoj_Jal97</strain>
        <tissue evidence="8">Whole organism</tissue>
    </source>
</reference>
<dbReference type="PANTHER" id="PTHR13392">
    <property type="entry name" value="ATAXIN 1"/>
    <property type="match status" value="1"/>
</dbReference>
<proteinExistence type="predicted"/>
<dbReference type="InterPro" id="IPR003652">
    <property type="entry name" value="Ataxin_AXH_dom"/>
</dbReference>
<evidence type="ECO:0000313" key="8">
    <source>
        <dbReference type="EMBL" id="TDG41568.1"/>
    </source>
</evidence>
<keyword evidence="9" id="KW-1185">Reference proteome</keyword>
<dbReference type="GO" id="GO:0005634">
    <property type="term" value="C:nucleus"/>
    <property type="evidence" value="ECO:0007669"/>
    <property type="project" value="UniProtKB-SubCell"/>
</dbReference>
<dbReference type="STRING" id="7232.A0A484AYR1"/>
<feature type="domain" description="AXH" evidence="7">
    <location>
        <begin position="11"/>
        <end position="141"/>
    </location>
</feature>
<dbReference type="GO" id="GO:0006355">
    <property type="term" value="P:regulation of DNA-templated transcription"/>
    <property type="evidence" value="ECO:0007669"/>
    <property type="project" value="InterPro"/>
</dbReference>
<dbReference type="Proteomes" id="UP000295192">
    <property type="component" value="Unassembled WGS sequence"/>
</dbReference>
<comment type="subcellular location">
    <subcellularLocation>
        <location evidence="1">Nucleus</location>
    </subcellularLocation>
</comment>
<accession>A0A484AYR1</accession>
<dbReference type="EMBL" id="LSRL02000332">
    <property type="protein sequence ID" value="TDG41568.1"/>
    <property type="molecule type" value="Genomic_DNA"/>
</dbReference>
<keyword evidence="5" id="KW-0804">Transcription</keyword>
<dbReference type="PROSITE" id="PS51148">
    <property type="entry name" value="AXH"/>
    <property type="match status" value="1"/>
</dbReference>
<protein>
    <recommendedName>
        <fullName evidence="7">AXH domain-containing protein</fullName>
    </recommendedName>
</protein>
<dbReference type="KEGG" id="dnv:108656431"/>
<evidence type="ECO:0000256" key="6">
    <source>
        <dbReference type="ARBA" id="ARBA00023242"/>
    </source>
</evidence>
<dbReference type="PANTHER" id="PTHR13392:SF13">
    <property type="entry name" value="AXH DOMAIN-CONTAINING PROTEIN"/>
    <property type="match status" value="1"/>
</dbReference>
<dbReference type="SMART" id="SM00536">
    <property type="entry name" value="AXH"/>
    <property type="match status" value="1"/>
</dbReference>
<dbReference type="SUPFAM" id="SSF102031">
    <property type="entry name" value="AXH domain"/>
    <property type="match status" value="1"/>
</dbReference>
<dbReference type="OMA" id="AYTQHLI"/>
<evidence type="ECO:0000256" key="4">
    <source>
        <dbReference type="ARBA" id="ARBA00023125"/>
    </source>
</evidence>
<dbReference type="OrthoDB" id="10000452at2759"/>
<evidence type="ECO:0000313" key="9">
    <source>
        <dbReference type="Proteomes" id="UP000295192"/>
    </source>
</evidence>
<evidence type="ECO:0000256" key="1">
    <source>
        <dbReference type="ARBA" id="ARBA00004123"/>
    </source>
</evidence>
<evidence type="ECO:0000256" key="3">
    <source>
        <dbReference type="ARBA" id="ARBA00023015"/>
    </source>
</evidence>
<gene>
    <name evidence="8" type="ORF">AWZ03_012006</name>
</gene>
<keyword evidence="2" id="KW-0678">Repressor</keyword>
<keyword evidence="3" id="KW-0805">Transcription regulation</keyword>
<dbReference type="Gene3D" id="2.170.16.10">
    <property type="entry name" value="Hedgehog/Intein (Hint) domain"/>
    <property type="match status" value="1"/>
</dbReference>
<keyword evidence="4" id="KW-0238">DNA-binding</keyword>
<organism evidence="8 9">
    <name type="scientific">Drosophila navojoa</name>
    <name type="common">Fruit fly</name>
    <dbReference type="NCBI Taxonomy" id="7232"/>
    <lineage>
        <taxon>Eukaryota</taxon>
        <taxon>Metazoa</taxon>
        <taxon>Ecdysozoa</taxon>
        <taxon>Arthropoda</taxon>
        <taxon>Hexapoda</taxon>
        <taxon>Insecta</taxon>
        <taxon>Pterygota</taxon>
        <taxon>Neoptera</taxon>
        <taxon>Endopterygota</taxon>
        <taxon>Diptera</taxon>
        <taxon>Brachycera</taxon>
        <taxon>Muscomorpha</taxon>
        <taxon>Ephydroidea</taxon>
        <taxon>Drosophilidae</taxon>
        <taxon>Drosophila</taxon>
    </lineage>
</organism>
<keyword evidence="6" id="KW-0539">Nucleus</keyword>
<evidence type="ECO:0000256" key="5">
    <source>
        <dbReference type="ARBA" id="ARBA00023163"/>
    </source>
</evidence>
<sequence>MLNEIITIRINCSPQDIEASACFRRGTYIELSTGVLRRVEDIRTEDFIQSALRCQQFDLKEATVVKIDRSSAHMNKITFSYDMQHLKVTMEVASAHPLFVYGQGWASCNPQLSFDLYELKCQQLQVGDICLSLVEREQPPPPPVEALDLQPVPLSEYQWTNCQSAALPRHPYQVYAEMANLVAAYTQHLIGKMAN</sequence>
<name>A0A484AYR1_DRONA</name>
<dbReference type="GO" id="GO:0003677">
    <property type="term" value="F:DNA binding"/>
    <property type="evidence" value="ECO:0007669"/>
    <property type="project" value="UniProtKB-KW"/>
</dbReference>
<dbReference type="InterPro" id="IPR043404">
    <property type="entry name" value="ATAXIN1-like"/>
</dbReference>
<evidence type="ECO:0000256" key="2">
    <source>
        <dbReference type="ARBA" id="ARBA00022491"/>
    </source>
</evidence>